<gene>
    <name evidence="15" type="ORF">H9870_10820</name>
</gene>
<dbReference type="AlphaFoldDB" id="A0A9D1RQZ2"/>
<keyword evidence="7 9" id="KW-0129">CBS domain</keyword>
<feature type="transmembrane region" description="Helical" evidence="12">
    <location>
        <begin position="102"/>
        <end position="123"/>
    </location>
</feature>
<dbReference type="Gene3D" id="3.30.465.10">
    <property type="match status" value="1"/>
</dbReference>
<feature type="domain" description="CBS" evidence="13">
    <location>
        <begin position="290"/>
        <end position="347"/>
    </location>
</feature>
<dbReference type="Proteomes" id="UP000824190">
    <property type="component" value="Unassembled WGS sequence"/>
</dbReference>
<dbReference type="Gene3D" id="3.10.580.10">
    <property type="entry name" value="CBS-domain"/>
    <property type="match status" value="1"/>
</dbReference>
<dbReference type="SUPFAM" id="SSF54631">
    <property type="entry name" value="CBS-domain pair"/>
    <property type="match status" value="1"/>
</dbReference>
<dbReference type="Pfam" id="PF03471">
    <property type="entry name" value="CorC_HlyC"/>
    <property type="match status" value="1"/>
</dbReference>
<keyword evidence="8 10" id="KW-0472">Membrane</keyword>
<evidence type="ECO:0000259" key="14">
    <source>
        <dbReference type="PROSITE" id="PS51846"/>
    </source>
</evidence>
<dbReference type="PROSITE" id="PS51371">
    <property type="entry name" value="CBS"/>
    <property type="match status" value="2"/>
</dbReference>
<dbReference type="InterPro" id="IPR000644">
    <property type="entry name" value="CBS_dom"/>
</dbReference>
<evidence type="ECO:0000259" key="13">
    <source>
        <dbReference type="PROSITE" id="PS51371"/>
    </source>
</evidence>
<dbReference type="InterPro" id="IPR016169">
    <property type="entry name" value="FAD-bd_PCMH_sub2"/>
</dbReference>
<protein>
    <submittedName>
        <fullName evidence="15">Hemolysin family protein</fullName>
    </submittedName>
</protein>
<evidence type="ECO:0000313" key="16">
    <source>
        <dbReference type="Proteomes" id="UP000824190"/>
    </source>
</evidence>
<evidence type="ECO:0000256" key="10">
    <source>
        <dbReference type="PROSITE-ProRule" id="PRU01193"/>
    </source>
</evidence>
<feature type="transmembrane region" description="Helical" evidence="12">
    <location>
        <begin position="6"/>
        <end position="26"/>
    </location>
</feature>
<comment type="subcellular location">
    <subcellularLocation>
        <location evidence="1">Cell membrane</location>
        <topology evidence="1">Multi-pass membrane protein</topology>
    </subcellularLocation>
</comment>
<keyword evidence="3" id="KW-1003">Cell membrane</keyword>
<dbReference type="SUPFAM" id="SSF56176">
    <property type="entry name" value="FAD-binding/transporter-associated domain-like"/>
    <property type="match status" value="1"/>
</dbReference>
<dbReference type="InterPro" id="IPR046342">
    <property type="entry name" value="CBS_dom_sf"/>
</dbReference>
<dbReference type="GO" id="GO:0050660">
    <property type="term" value="F:flavin adenine dinucleotide binding"/>
    <property type="evidence" value="ECO:0007669"/>
    <property type="project" value="InterPro"/>
</dbReference>
<organism evidence="15 16">
    <name type="scientific">Candidatus Corynebacterium avicola</name>
    <dbReference type="NCBI Taxonomy" id="2838527"/>
    <lineage>
        <taxon>Bacteria</taxon>
        <taxon>Bacillati</taxon>
        <taxon>Actinomycetota</taxon>
        <taxon>Actinomycetes</taxon>
        <taxon>Mycobacteriales</taxon>
        <taxon>Corynebacteriaceae</taxon>
        <taxon>Corynebacterium</taxon>
    </lineage>
</organism>
<dbReference type="InterPro" id="IPR051676">
    <property type="entry name" value="UPF0053_domain"/>
</dbReference>
<feature type="transmembrane region" description="Helical" evidence="12">
    <location>
        <begin position="60"/>
        <end position="82"/>
    </location>
</feature>
<reference evidence="15" key="2">
    <citation type="submission" date="2021-04" db="EMBL/GenBank/DDBJ databases">
        <authorList>
            <person name="Gilroy R."/>
        </authorList>
    </citation>
    <scope>NUCLEOTIDE SEQUENCE</scope>
    <source>
        <strain evidence="15">CHK32-1732</strain>
    </source>
</reference>
<dbReference type="PANTHER" id="PTHR43099">
    <property type="entry name" value="UPF0053 PROTEIN YRKA"/>
    <property type="match status" value="1"/>
</dbReference>
<proteinExistence type="inferred from homology"/>
<accession>A0A9D1RQZ2</accession>
<evidence type="ECO:0000256" key="7">
    <source>
        <dbReference type="ARBA" id="ARBA00023122"/>
    </source>
</evidence>
<reference evidence="15" key="1">
    <citation type="journal article" date="2021" name="PeerJ">
        <title>Extensive microbial diversity within the chicken gut microbiome revealed by metagenomics and culture.</title>
        <authorList>
            <person name="Gilroy R."/>
            <person name="Ravi A."/>
            <person name="Getino M."/>
            <person name="Pursley I."/>
            <person name="Horton D.L."/>
            <person name="Alikhan N.F."/>
            <person name="Baker D."/>
            <person name="Gharbi K."/>
            <person name="Hall N."/>
            <person name="Watson M."/>
            <person name="Adriaenssens E.M."/>
            <person name="Foster-Nyarko E."/>
            <person name="Jarju S."/>
            <person name="Secka A."/>
            <person name="Antonio M."/>
            <person name="Oren A."/>
            <person name="Chaudhuri R.R."/>
            <person name="La Ragione R."/>
            <person name="Hildebrand F."/>
            <person name="Pallen M.J."/>
        </authorList>
    </citation>
    <scope>NUCLEOTIDE SEQUENCE</scope>
    <source>
        <strain evidence="15">CHK32-1732</strain>
    </source>
</reference>
<keyword evidence="4 10" id="KW-0812">Transmembrane</keyword>
<evidence type="ECO:0000256" key="12">
    <source>
        <dbReference type="SAM" id="Phobius"/>
    </source>
</evidence>
<feature type="domain" description="CNNM transmembrane" evidence="14">
    <location>
        <begin position="2"/>
        <end position="206"/>
    </location>
</feature>
<comment type="caution">
    <text evidence="15">The sequence shown here is derived from an EMBL/GenBank/DDBJ whole genome shotgun (WGS) entry which is preliminary data.</text>
</comment>
<evidence type="ECO:0000313" key="15">
    <source>
        <dbReference type="EMBL" id="HIW92139.1"/>
    </source>
</evidence>
<name>A0A9D1RQZ2_9CORY</name>
<evidence type="ECO:0000256" key="4">
    <source>
        <dbReference type="ARBA" id="ARBA00022692"/>
    </source>
</evidence>
<dbReference type="EMBL" id="DXGC01000089">
    <property type="protein sequence ID" value="HIW92139.1"/>
    <property type="molecule type" value="Genomic_DNA"/>
</dbReference>
<keyword evidence="5" id="KW-0677">Repeat</keyword>
<dbReference type="InterPro" id="IPR044751">
    <property type="entry name" value="Ion_transp-like_CBS"/>
</dbReference>
<keyword evidence="6 10" id="KW-1133">Transmembrane helix</keyword>
<dbReference type="CDD" id="cd04590">
    <property type="entry name" value="CBS_pair_CorC_HlyC_assoc"/>
    <property type="match status" value="1"/>
</dbReference>
<evidence type="ECO:0000256" key="11">
    <source>
        <dbReference type="SAM" id="MobiDB-lite"/>
    </source>
</evidence>
<dbReference type="PROSITE" id="PS51846">
    <property type="entry name" value="CNNM"/>
    <property type="match status" value="1"/>
</dbReference>
<dbReference type="InterPro" id="IPR005170">
    <property type="entry name" value="Transptr-assoc_dom"/>
</dbReference>
<evidence type="ECO:0000256" key="5">
    <source>
        <dbReference type="ARBA" id="ARBA00022737"/>
    </source>
</evidence>
<evidence type="ECO:0000256" key="6">
    <source>
        <dbReference type="ARBA" id="ARBA00022989"/>
    </source>
</evidence>
<sequence>MDILLSILGLIGFVLLTAGTGLFVAVEFATTSLERSTIEKDVAERGDAASRMVKRAHSDLSFMLSGMQLGITLTTLATGYLAEPILAKFFTPALELVGLNESASSAVALILSLIIATILSMVFGELVPKNLAISNPLGVARVFTRPVWLFNKALHWFIQGLNGVANFIVRRLGIEPADELASARSPQELSALVRHSSGSSGFSQSKVRILDRSLRFGDASAEDLMTPRSTVHTLETTENALDLIRQAHESGHSRFPVVDGDLDDTVGVVHVKDALTIPAGERATTSVREMARKVPTVPTSLGGDAVLDLVRSAGSQLVLVADEYGGTAGIVSIEDVVEEILGEVWDEHDNRDEDTEVRRRGQVWEISGLVRCDELEDACGYLPPDGPYETLGGLVMATLGRIPAEGDTVLLPRSSSREAMDVLTADTPVRWEATVDSMDNRRVDKVTLRPVAEPDTDETDDAAASGQDSGTEGGERHV</sequence>
<feature type="region of interest" description="Disordered" evidence="11">
    <location>
        <begin position="446"/>
        <end position="478"/>
    </location>
</feature>
<evidence type="ECO:0000256" key="3">
    <source>
        <dbReference type="ARBA" id="ARBA00022475"/>
    </source>
</evidence>
<feature type="domain" description="CBS" evidence="13">
    <location>
        <begin position="225"/>
        <end position="284"/>
    </location>
</feature>
<dbReference type="InterPro" id="IPR036318">
    <property type="entry name" value="FAD-bd_PCMH-like_sf"/>
</dbReference>
<dbReference type="PANTHER" id="PTHR43099:SF6">
    <property type="entry name" value="UPF0053 PROTEIN RV1842C"/>
    <property type="match status" value="1"/>
</dbReference>
<dbReference type="SMART" id="SM01091">
    <property type="entry name" value="CorC_HlyC"/>
    <property type="match status" value="1"/>
</dbReference>
<dbReference type="Pfam" id="PF01595">
    <property type="entry name" value="CNNM"/>
    <property type="match status" value="1"/>
</dbReference>
<evidence type="ECO:0000256" key="8">
    <source>
        <dbReference type="ARBA" id="ARBA00023136"/>
    </source>
</evidence>
<comment type="similarity">
    <text evidence="2">Belongs to the UPF0053 family.</text>
</comment>
<dbReference type="Pfam" id="PF00571">
    <property type="entry name" value="CBS"/>
    <property type="match status" value="2"/>
</dbReference>
<evidence type="ECO:0000256" key="9">
    <source>
        <dbReference type="PROSITE-ProRule" id="PRU00703"/>
    </source>
</evidence>
<dbReference type="InterPro" id="IPR002550">
    <property type="entry name" value="CNNM"/>
</dbReference>
<evidence type="ECO:0000256" key="2">
    <source>
        <dbReference type="ARBA" id="ARBA00006337"/>
    </source>
</evidence>
<dbReference type="GO" id="GO:0005886">
    <property type="term" value="C:plasma membrane"/>
    <property type="evidence" value="ECO:0007669"/>
    <property type="project" value="UniProtKB-SubCell"/>
</dbReference>
<evidence type="ECO:0000256" key="1">
    <source>
        <dbReference type="ARBA" id="ARBA00004651"/>
    </source>
</evidence>